<dbReference type="AlphaFoldDB" id="A0AAE4VL82"/>
<comment type="caution">
    <text evidence="1">The sequence shown here is derived from an EMBL/GenBank/DDBJ whole genome shotgun (WGS) entry which is preliminary data.</text>
</comment>
<reference evidence="1" key="1">
    <citation type="submission" date="2023-10" db="EMBL/GenBank/DDBJ databases">
        <title>Mycolicibacterium fortuitum clinical isolates causing pulmonary infections in humans.</title>
        <authorList>
            <person name="Mejia-Ponce P.M."/>
            <person name="Zenteno-Cuevas R."/>
            <person name="Licona-Cassani C."/>
        </authorList>
    </citation>
    <scope>NUCLEOTIDE SEQUENCE</scope>
    <source>
        <strain evidence="1">M8</strain>
    </source>
</reference>
<name>A0AAE4VL82_MYCFO</name>
<accession>A0AAE4VL82</accession>
<evidence type="ECO:0000313" key="1">
    <source>
        <dbReference type="EMBL" id="MDV7295614.1"/>
    </source>
</evidence>
<dbReference type="EMBL" id="JAWLVV010000086">
    <property type="protein sequence ID" value="MDV7295614.1"/>
    <property type="molecule type" value="Genomic_DNA"/>
</dbReference>
<gene>
    <name evidence="1" type="ORF">R4485_36285</name>
</gene>
<protein>
    <submittedName>
        <fullName evidence="1">Uncharacterized protein</fullName>
    </submittedName>
</protein>
<evidence type="ECO:0000313" key="2">
    <source>
        <dbReference type="Proteomes" id="UP001186041"/>
    </source>
</evidence>
<sequence>MAFIDQHSVEPRKTRIASYRVAVQFCLDTQGFLERANKHRRGGGVGKLIDA</sequence>
<dbReference type="RefSeq" id="WP_165609484.1">
    <property type="nucleotide sequence ID" value="NZ_CP060409.1"/>
</dbReference>
<organism evidence="1 2">
    <name type="scientific">Mycolicibacterium fortuitum</name>
    <name type="common">Mycobacterium fortuitum</name>
    <dbReference type="NCBI Taxonomy" id="1766"/>
    <lineage>
        <taxon>Bacteria</taxon>
        <taxon>Bacillati</taxon>
        <taxon>Actinomycetota</taxon>
        <taxon>Actinomycetes</taxon>
        <taxon>Mycobacteriales</taxon>
        <taxon>Mycobacteriaceae</taxon>
        <taxon>Mycolicibacterium</taxon>
    </lineage>
</organism>
<dbReference type="Proteomes" id="UP001186041">
    <property type="component" value="Unassembled WGS sequence"/>
</dbReference>
<proteinExistence type="predicted"/>